<comment type="caution">
    <text evidence="8">The sequence shown here is derived from an EMBL/GenBank/DDBJ whole genome shotgun (WGS) entry which is preliminary data.</text>
</comment>
<sequence>MNKTDLIQKVKALEGLTQDERAYLINLVNTKKKYGLVWEDKPEEVEEQLRDNLPVLKEVKDKAIINGEEHPNHILIEGDNLHALTALTFTHEGKIDVIYIDPPYNTGAKEDFIYNDHYVDKEDAFRHSKWLSFMHRRLKIAKTLLKEDGVIFCSIGDDEISQLTLLFNEVFIEKNKLGVITRLAKPADDQGNYFSSSKDYVIAFTKNINLLANFKDSVNESLFKKVETEGPKKGEKYRDDVAFYQAALGVRPNLRYYIECPDGSLVIPPGNTFPVEKFDGSQSIPQSDEDKCWRWSLDKYLNDKHLLVFKKSNKTPLVDEFGNQAKWNIYTKSYLNDRSEKGASPRDFIDQFINRKGADLIKQYDIKFSYSKPFELIQHLIKITNKNKNINVLDFFAGSGTALHAVMNLNDFDNGKRTCIITTNNENNICEEVTYPRCERTINPYTNKKGKEMPSFPNNNLRYYKSEFVSRETSLKNKRELTYLATELLCIKEDCYSPLTPKGGTKPAKWYAAFTSAKSQFIVIYDEVRIEDSFEIIEALHTQKTNDNPVKVYVFSHGQYPFTEDFEEVLPLITLCALPDAIYKAYQNVLPKKKREVVPVLEEDAAGEEANLFNQDTH</sequence>
<dbReference type="RefSeq" id="WP_094414114.1">
    <property type="nucleotide sequence ID" value="NZ_NOXV01000248.1"/>
</dbReference>
<dbReference type="SUPFAM" id="SSF53335">
    <property type="entry name" value="S-adenosyl-L-methionine-dependent methyltransferases"/>
    <property type="match status" value="1"/>
</dbReference>
<evidence type="ECO:0000313" key="8">
    <source>
        <dbReference type="EMBL" id="OYQ37844.1"/>
    </source>
</evidence>
<dbReference type="Proteomes" id="UP000216605">
    <property type="component" value="Unassembled WGS sequence"/>
</dbReference>
<feature type="domain" description="DNA methylase N-4/N-6" evidence="7">
    <location>
        <begin position="95"/>
        <end position="411"/>
    </location>
</feature>
<reference evidence="8 9" key="1">
    <citation type="submission" date="2017-07" db="EMBL/GenBank/DDBJ databases">
        <title>Flavobacterium cyanobacteriorum sp. nov., isolated from cyanobacterial aggregates in a eutrophic lake.</title>
        <authorList>
            <person name="Cai H."/>
        </authorList>
    </citation>
    <scope>NUCLEOTIDE SEQUENCE [LARGE SCALE GENOMIC DNA]</scope>
    <source>
        <strain evidence="8 9">TH021</strain>
    </source>
</reference>
<keyword evidence="3" id="KW-0489">Methyltransferase</keyword>
<evidence type="ECO:0000256" key="2">
    <source>
        <dbReference type="ARBA" id="ARBA00011900"/>
    </source>
</evidence>
<keyword evidence="4" id="KW-0808">Transferase</keyword>
<protein>
    <recommendedName>
        <fullName evidence="2">site-specific DNA-methyltransferase (adenine-specific)</fullName>
        <ecNumber evidence="2">2.1.1.72</ecNumber>
    </recommendedName>
</protein>
<organism evidence="8 9">
    <name type="scientific">Flavobacterium cyanobacteriorum</name>
    <dbReference type="NCBI Taxonomy" id="2022802"/>
    <lineage>
        <taxon>Bacteria</taxon>
        <taxon>Pseudomonadati</taxon>
        <taxon>Bacteroidota</taxon>
        <taxon>Flavobacteriia</taxon>
        <taxon>Flavobacteriales</taxon>
        <taxon>Flavobacteriaceae</taxon>
        <taxon>Flavobacterium</taxon>
    </lineage>
</organism>
<dbReference type="InterPro" id="IPR029063">
    <property type="entry name" value="SAM-dependent_MTases_sf"/>
</dbReference>
<dbReference type="InterPro" id="IPR002052">
    <property type="entry name" value="DNA_methylase_N6_adenine_CS"/>
</dbReference>
<dbReference type="InterPro" id="IPR002941">
    <property type="entry name" value="DNA_methylase_N4/N6"/>
</dbReference>
<dbReference type="PROSITE" id="PS00092">
    <property type="entry name" value="N6_MTASE"/>
    <property type="match status" value="1"/>
</dbReference>
<accession>A0A255ZAC4</accession>
<dbReference type="GO" id="GO:0008170">
    <property type="term" value="F:N-methyltransferase activity"/>
    <property type="evidence" value="ECO:0007669"/>
    <property type="project" value="InterPro"/>
</dbReference>
<keyword evidence="9" id="KW-1185">Reference proteome</keyword>
<evidence type="ECO:0000313" key="9">
    <source>
        <dbReference type="Proteomes" id="UP000216605"/>
    </source>
</evidence>
<dbReference type="OrthoDB" id="9800801at2"/>
<dbReference type="InterPro" id="IPR002295">
    <property type="entry name" value="N4/N6-MTase_EcoPI_Mod-like"/>
</dbReference>
<name>A0A255ZAC4_9FLAO</name>
<dbReference type="GO" id="GO:0032259">
    <property type="term" value="P:methylation"/>
    <property type="evidence" value="ECO:0007669"/>
    <property type="project" value="UniProtKB-KW"/>
</dbReference>
<dbReference type="Gene3D" id="3.40.50.150">
    <property type="entry name" value="Vaccinia Virus protein VP39"/>
    <property type="match status" value="1"/>
</dbReference>
<gene>
    <name evidence="8" type="ORF">CHU92_07315</name>
</gene>
<evidence type="ECO:0000256" key="1">
    <source>
        <dbReference type="ARBA" id="ARBA00006594"/>
    </source>
</evidence>
<dbReference type="PRINTS" id="PR00506">
    <property type="entry name" value="D21N6MTFRASE"/>
</dbReference>
<evidence type="ECO:0000259" key="7">
    <source>
        <dbReference type="Pfam" id="PF01555"/>
    </source>
</evidence>
<evidence type="ECO:0000256" key="6">
    <source>
        <dbReference type="ARBA" id="ARBA00047942"/>
    </source>
</evidence>
<dbReference type="GO" id="GO:0009007">
    <property type="term" value="F:site-specific DNA-methyltransferase (adenine-specific) activity"/>
    <property type="evidence" value="ECO:0007669"/>
    <property type="project" value="UniProtKB-EC"/>
</dbReference>
<dbReference type="GO" id="GO:0003677">
    <property type="term" value="F:DNA binding"/>
    <property type="evidence" value="ECO:0007669"/>
    <property type="project" value="InterPro"/>
</dbReference>
<evidence type="ECO:0000256" key="4">
    <source>
        <dbReference type="ARBA" id="ARBA00022679"/>
    </source>
</evidence>
<evidence type="ECO:0000256" key="5">
    <source>
        <dbReference type="ARBA" id="ARBA00022691"/>
    </source>
</evidence>
<keyword evidence="5" id="KW-0949">S-adenosyl-L-methionine</keyword>
<dbReference type="EC" id="2.1.1.72" evidence="2"/>
<proteinExistence type="inferred from homology"/>
<comment type="catalytic activity">
    <reaction evidence="6">
        <text>a 2'-deoxyadenosine in DNA + S-adenosyl-L-methionine = an N(6)-methyl-2'-deoxyadenosine in DNA + S-adenosyl-L-homocysteine + H(+)</text>
        <dbReference type="Rhea" id="RHEA:15197"/>
        <dbReference type="Rhea" id="RHEA-COMP:12418"/>
        <dbReference type="Rhea" id="RHEA-COMP:12419"/>
        <dbReference type="ChEBI" id="CHEBI:15378"/>
        <dbReference type="ChEBI" id="CHEBI:57856"/>
        <dbReference type="ChEBI" id="CHEBI:59789"/>
        <dbReference type="ChEBI" id="CHEBI:90615"/>
        <dbReference type="ChEBI" id="CHEBI:90616"/>
        <dbReference type="EC" id="2.1.1.72"/>
    </reaction>
</comment>
<evidence type="ECO:0000256" key="3">
    <source>
        <dbReference type="ARBA" id="ARBA00022603"/>
    </source>
</evidence>
<dbReference type="Pfam" id="PF01555">
    <property type="entry name" value="N6_N4_Mtase"/>
    <property type="match status" value="1"/>
</dbReference>
<dbReference type="EMBL" id="NOXV01000248">
    <property type="protein sequence ID" value="OYQ37844.1"/>
    <property type="molecule type" value="Genomic_DNA"/>
</dbReference>
<dbReference type="AlphaFoldDB" id="A0A255ZAC4"/>
<comment type="similarity">
    <text evidence="1">Belongs to the N(4)/N(6)-methyltransferase family.</text>
</comment>